<feature type="binding site" evidence="10">
    <location>
        <begin position="329"/>
        <end position="330"/>
    </location>
    <ligand>
        <name>S-adenosyl-L-methionine</name>
        <dbReference type="ChEBI" id="CHEBI:59789"/>
    </ligand>
</feature>
<evidence type="ECO:0000256" key="1">
    <source>
        <dbReference type="ARBA" id="ARBA00009775"/>
    </source>
</evidence>
<evidence type="ECO:0000256" key="3">
    <source>
        <dbReference type="ARBA" id="ARBA00022603"/>
    </source>
</evidence>
<keyword evidence="8 10" id="KW-0539">Nucleus</keyword>
<evidence type="ECO:0000256" key="10">
    <source>
        <dbReference type="HAMAP-Rule" id="MF_03152"/>
    </source>
</evidence>
<dbReference type="PANTHER" id="PTHR23245:SF36">
    <property type="entry name" value="TRNA (GUANINE(37)-N1)-METHYLTRANSFERASE"/>
    <property type="match status" value="1"/>
</dbReference>
<evidence type="ECO:0000256" key="5">
    <source>
        <dbReference type="ARBA" id="ARBA00022691"/>
    </source>
</evidence>
<dbReference type="PhylomeDB" id="A0A060TD02"/>
<keyword evidence="6 10" id="KW-0819">tRNA processing</keyword>
<comment type="subunit">
    <text evidence="10">Monomer.</text>
</comment>
<evidence type="ECO:0000256" key="9">
    <source>
        <dbReference type="ARBA" id="ARBA00047783"/>
    </source>
</evidence>
<evidence type="ECO:0000313" key="12">
    <source>
        <dbReference type="EMBL" id="CDP37086.1"/>
    </source>
</evidence>
<dbReference type="InterPro" id="IPR056743">
    <property type="entry name" value="TRM5-TYW2-like_MTfase"/>
</dbReference>
<organism evidence="12">
    <name type="scientific">Blastobotrys adeninivorans</name>
    <name type="common">Yeast</name>
    <name type="synonym">Arxula adeninivorans</name>
    <dbReference type="NCBI Taxonomy" id="409370"/>
    <lineage>
        <taxon>Eukaryota</taxon>
        <taxon>Fungi</taxon>
        <taxon>Dikarya</taxon>
        <taxon>Ascomycota</taxon>
        <taxon>Saccharomycotina</taxon>
        <taxon>Dipodascomycetes</taxon>
        <taxon>Dipodascales</taxon>
        <taxon>Trichomonascaceae</taxon>
        <taxon>Blastobotrys</taxon>
    </lineage>
</organism>
<feature type="binding site" evidence="10">
    <location>
        <position position="381"/>
    </location>
    <ligand>
        <name>S-adenosyl-L-methionine</name>
        <dbReference type="ChEBI" id="CHEBI:59789"/>
    </ligand>
</feature>
<comment type="subcellular location">
    <subcellularLocation>
        <location evidence="10">Mitochondrion matrix</location>
    </subcellularLocation>
    <subcellularLocation>
        <location evidence="10">Nucleus</location>
    </subcellularLocation>
    <subcellularLocation>
        <location evidence="10">Cytoplasm</location>
    </subcellularLocation>
    <text evidence="10">Predominantly in the mitochondria and in the nucleus.</text>
</comment>
<dbReference type="EC" id="2.1.1.228" evidence="10"/>
<accession>A0A060TD02</accession>
<dbReference type="AlphaFoldDB" id="A0A060TD02"/>
<dbReference type="EMBL" id="HG937694">
    <property type="protein sequence ID" value="CDP37086.1"/>
    <property type="molecule type" value="Genomic_DNA"/>
</dbReference>
<evidence type="ECO:0000256" key="4">
    <source>
        <dbReference type="ARBA" id="ARBA00022679"/>
    </source>
</evidence>
<evidence type="ECO:0000259" key="11">
    <source>
        <dbReference type="PROSITE" id="PS51684"/>
    </source>
</evidence>
<comment type="function">
    <text evidence="10">Specifically methylates the N1 position of guanosine-37 in various cytoplasmic and mitochondrial tRNAs. Methylation is not dependent on the nature of the nucleoside 5' of the target nucleoside. This is the first step in the biosynthesis of wybutosine (yW), a modified base adjacent to the anticodon of tRNAs and required for accurate decoding.</text>
</comment>
<reference evidence="12" key="2">
    <citation type="submission" date="2014-06" db="EMBL/GenBank/DDBJ databases">
        <title>The complete genome of Blastobotrys (Arxula) adeninivorans LS3 - a yeast of biotechnological interest.</title>
        <authorList>
            <person name="Kunze G."/>
            <person name="Gaillardin C."/>
            <person name="Czernicka M."/>
            <person name="Durrens P."/>
            <person name="Martin T."/>
            <person name="Boer E."/>
            <person name="Gabaldon T."/>
            <person name="Cruz J."/>
            <person name="Talla E."/>
            <person name="Marck C."/>
            <person name="Goffeau A."/>
            <person name="Barbe V."/>
            <person name="Baret P."/>
            <person name="Baronian K."/>
            <person name="Beier S."/>
            <person name="Bleykasten C."/>
            <person name="Bode R."/>
            <person name="Casaregola S."/>
            <person name="Despons L."/>
            <person name="Fairhead C."/>
            <person name="Giersberg M."/>
            <person name="Gierski P."/>
            <person name="Hahnel U."/>
            <person name="Hartmann A."/>
            <person name="Jankowska D."/>
            <person name="Jubin C."/>
            <person name="Jung P."/>
            <person name="Lafontaine I."/>
            <person name="Leh-Louis V."/>
            <person name="Lemaire M."/>
            <person name="Marcet-Houben M."/>
            <person name="Mascher M."/>
            <person name="Morel G."/>
            <person name="Richard G.-F."/>
            <person name="Riechen J."/>
            <person name="Sacerdot C."/>
            <person name="Sarkar A."/>
            <person name="Savel G."/>
            <person name="Schacherer J."/>
            <person name="Sherman D."/>
            <person name="Straub M.-L."/>
            <person name="Stein N."/>
            <person name="Thierry A."/>
            <person name="Trautwein-Schult A."/>
            <person name="Westhof E."/>
            <person name="Worch S."/>
            <person name="Dujon B."/>
            <person name="Souciet J.-L."/>
            <person name="Wincker P."/>
            <person name="Scholz U."/>
            <person name="Neuveglise N."/>
        </authorList>
    </citation>
    <scope>NUCLEOTIDE SEQUENCE</scope>
    <source>
        <strain evidence="12">LS3</strain>
    </source>
</reference>
<dbReference type="InterPro" id="IPR025792">
    <property type="entry name" value="tRNA_Gua_MeTrfase_euk"/>
</dbReference>
<feature type="domain" description="SAM-dependent methyltransferase TRM5/TYW2-type" evidence="11">
    <location>
        <begin position="174"/>
        <end position="481"/>
    </location>
</feature>
<dbReference type="GO" id="GO:0005634">
    <property type="term" value="C:nucleus"/>
    <property type="evidence" value="ECO:0007669"/>
    <property type="project" value="UniProtKB-SubCell"/>
</dbReference>
<evidence type="ECO:0000256" key="6">
    <source>
        <dbReference type="ARBA" id="ARBA00022694"/>
    </source>
</evidence>
<dbReference type="InterPro" id="IPR029063">
    <property type="entry name" value="SAM-dependent_MTases_sf"/>
</dbReference>
<dbReference type="FunFam" id="3.30.300.110:FF:000001">
    <property type="entry name" value="tRNA (guanine(37)-N1)-methyltransferase"/>
    <property type="match status" value="1"/>
</dbReference>
<dbReference type="InterPro" id="IPR056744">
    <property type="entry name" value="TRM5/TYW2-like_N"/>
</dbReference>
<dbReference type="GO" id="GO:0070901">
    <property type="term" value="P:mitochondrial tRNA methylation"/>
    <property type="evidence" value="ECO:0007669"/>
    <property type="project" value="TreeGrafter"/>
</dbReference>
<dbReference type="GO" id="GO:0052906">
    <property type="term" value="F:tRNA (guanine(37)-N1)-methyltransferase activity"/>
    <property type="evidence" value="ECO:0007669"/>
    <property type="project" value="UniProtKB-UniRule"/>
</dbReference>
<keyword evidence="7 10" id="KW-0496">Mitochondrion</keyword>
<comment type="similarity">
    <text evidence="10">Belongs to the TRM5 / TYW2 family.</text>
</comment>
<dbReference type="PROSITE" id="PS51684">
    <property type="entry name" value="SAM_MT_TRM5_TYW2"/>
    <property type="match status" value="1"/>
</dbReference>
<evidence type="ECO:0000256" key="2">
    <source>
        <dbReference type="ARBA" id="ARBA00022490"/>
    </source>
</evidence>
<dbReference type="PANTHER" id="PTHR23245">
    <property type="entry name" value="TRNA METHYLTRANSFERASE"/>
    <property type="match status" value="1"/>
</dbReference>
<keyword evidence="4 10" id="KW-0808">Transferase</keyword>
<name>A0A060TD02_BLAAD</name>
<comment type="similarity">
    <text evidence="1">Belongs to the class I-like SAM-binding methyltransferase superfamily. TRM5/TYW2 family.</text>
</comment>
<feature type="binding site" evidence="10">
    <location>
        <position position="263"/>
    </location>
    <ligand>
        <name>S-adenosyl-L-methionine</name>
        <dbReference type="ChEBI" id="CHEBI:59789"/>
    </ligand>
</feature>
<dbReference type="InterPro" id="IPR030382">
    <property type="entry name" value="MeTrfase_TRM5/TYW2"/>
</dbReference>
<dbReference type="SUPFAM" id="SSF53335">
    <property type="entry name" value="S-adenosyl-L-methionine-dependent methyltransferases"/>
    <property type="match status" value="1"/>
</dbReference>
<dbReference type="Pfam" id="PF25133">
    <property type="entry name" value="TYW2_N_2"/>
    <property type="match status" value="1"/>
</dbReference>
<comment type="catalytic activity">
    <reaction evidence="9 10">
        <text>guanosine(37) in tRNA + S-adenosyl-L-methionine = N(1)-methylguanosine(37) in tRNA + S-adenosyl-L-homocysteine + H(+)</text>
        <dbReference type="Rhea" id="RHEA:36899"/>
        <dbReference type="Rhea" id="RHEA-COMP:10145"/>
        <dbReference type="Rhea" id="RHEA-COMP:10147"/>
        <dbReference type="ChEBI" id="CHEBI:15378"/>
        <dbReference type="ChEBI" id="CHEBI:57856"/>
        <dbReference type="ChEBI" id="CHEBI:59789"/>
        <dbReference type="ChEBI" id="CHEBI:73542"/>
        <dbReference type="ChEBI" id="CHEBI:74269"/>
        <dbReference type="EC" id="2.1.1.228"/>
    </reaction>
</comment>
<dbReference type="Gene3D" id="3.30.300.110">
    <property type="entry name" value="Met-10+ protein-like domains"/>
    <property type="match status" value="1"/>
</dbReference>
<evidence type="ECO:0000256" key="7">
    <source>
        <dbReference type="ARBA" id="ARBA00023128"/>
    </source>
</evidence>
<evidence type="ECO:0000256" key="8">
    <source>
        <dbReference type="ARBA" id="ARBA00023242"/>
    </source>
</evidence>
<dbReference type="GO" id="GO:0005759">
    <property type="term" value="C:mitochondrial matrix"/>
    <property type="evidence" value="ECO:0007669"/>
    <property type="project" value="UniProtKB-SubCell"/>
</dbReference>
<dbReference type="Pfam" id="PF02475">
    <property type="entry name" value="TRM5-TYW2_MTfase"/>
    <property type="match status" value="1"/>
</dbReference>
<feature type="binding site" evidence="10">
    <location>
        <begin position="301"/>
        <end position="302"/>
    </location>
    <ligand>
        <name>S-adenosyl-L-methionine</name>
        <dbReference type="ChEBI" id="CHEBI:59789"/>
    </ligand>
</feature>
<keyword evidence="2 10" id="KW-0963">Cytoplasm</keyword>
<keyword evidence="5 10" id="KW-0949">S-adenosyl-L-methionine</keyword>
<reference evidence="12" key="1">
    <citation type="submission" date="2014-02" db="EMBL/GenBank/DDBJ databases">
        <authorList>
            <person name="Genoscope - CEA"/>
        </authorList>
    </citation>
    <scope>NUCLEOTIDE SEQUENCE</scope>
    <source>
        <strain evidence="12">LS3</strain>
    </source>
</reference>
<keyword evidence="3 10" id="KW-0489">Methyltransferase</keyword>
<dbReference type="HAMAP" id="MF_03152">
    <property type="entry name" value="TRM5"/>
    <property type="match status" value="1"/>
</dbReference>
<protein>
    <recommendedName>
        <fullName evidence="10">tRNA (guanine(37)-N1)-methyltransferase</fullName>
        <ecNumber evidence="10">2.1.1.228</ecNumber>
    </recommendedName>
    <alternativeName>
        <fullName evidence="10">M1G-methyltransferase</fullName>
    </alternativeName>
    <alternativeName>
        <fullName evidence="10">tRNA [GM37] methyltransferase</fullName>
    </alternativeName>
    <alternativeName>
        <fullName evidence="10">tRNA methyltransferase 5</fullName>
    </alternativeName>
</protein>
<gene>
    <name evidence="10" type="primary">TRM5</name>
    <name evidence="12" type="ORF">GNLVRS02_ARAD1D03388g</name>
</gene>
<proteinExistence type="inferred from homology"/>
<dbReference type="Gene3D" id="3.40.50.150">
    <property type="entry name" value="Vaccinia Virus protein VP39"/>
    <property type="match status" value="1"/>
</dbReference>
<sequence length="490" mass="56000">MIYGRRPGVGLTRFIGFRGIRVSTIFKSRFSASTYTMSKPELTRDFPPPVNRTMKELDREFFKRDVPLVAAWLKDPSYITTLGKVARNDLLQLQGVSRVVKSDDDRRGVLLRHEITNPSVALDEVSEESRQVFDKAGASFEPYTLTLTYDYWKTDEILAAILPEELLDEVPSGFTNVGHIAHMNIREEYMPYRFLIGQVVLDKNPLVETVVNKLDTIDTVYRTFAMEVLAGKEKFDVEQSESGCKFRFRFDRVYWNTRLHTEHGRLIKQFGKGEAVCDVFAGVGPFAVPAGRKGVVVFANDLNPDSHESLVGNIKLNKVQATVFPYNEDGRAFIEQSARRILEFQDEHDHVDLYPRRTSRSKPVLPERIEVPKRFQHYVMNLPDSALTFLDAFVGLYGDEEVRKRAQINDEKDLPMIHVHCFYKADPMEPEPPQEVVYNDLLNTVNGKLGSEMTVDKLSFHKVRKVAPTKTMYCISFRLPASAAFAAKQN</sequence>
<dbReference type="GO" id="GO:0002939">
    <property type="term" value="P:tRNA N1-guanine methylation"/>
    <property type="evidence" value="ECO:0007669"/>
    <property type="project" value="TreeGrafter"/>
</dbReference>